<dbReference type="InterPro" id="IPR057106">
    <property type="entry name" value="NXPE4_C"/>
</dbReference>
<keyword evidence="3" id="KW-1185">Reference proteome</keyword>
<proteinExistence type="predicted"/>
<dbReference type="PANTHER" id="PTHR16165">
    <property type="entry name" value="NXPE FAMILY MEMBER"/>
    <property type="match status" value="1"/>
</dbReference>
<feature type="domain" description="NXPE C-terminal" evidence="1">
    <location>
        <begin position="71"/>
        <end position="202"/>
    </location>
</feature>
<dbReference type="AlphaFoldDB" id="A0A8T2NBC7"/>
<dbReference type="OrthoDB" id="2112051at2759"/>
<accession>A0A8T2NBC7</accession>
<name>A0A8T2NBC7_9TELE</name>
<dbReference type="PANTHER" id="PTHR16165:SF3">
    <property type="entry name" value="NXPE FAMILY MEMBER 1"/>
    <property type="match status" value="1"/>
</dbReference>
<protein>
    <recommendedName>
        <fullName evidence="1">NXPE C-terminal domain-containing protein</fullName>
    </recommendedName>
</protein>
<evidence type="ECO:0000313" key="2">
    <source>
        <dbReference type="EMBL" id="KAG9335068.1"/>
    </source>
</evidence>
<sequence>MQVYSQRAVMTTQLQRPTENCVPGTKSPFPSGYFYGDKWFSTVCKLTPFLSRGVIDQCLKGKRVYIWGSVYIARDLDSLEVGGGKRNAVIIGIGQHFRAFPLEYFIHRLLNIRRAILRLQARSPETMVFIKLENTREFTSPILRLSDTYGHLQNLAQRKVFKGMRVVIVDAWDISVAANTFSTHPKELVVSNQVSLVLSHFCFDL</sequence>
<dbReference type="EMBL" id="JAFBMS010000130">
    <property type="protein sequence ID" value="KAG9335068.1"/>
    <property type="molecule type" value="Genomic_DNA"/>
</dbReference>
<reference evidence="2" key="1">
    <citation type="thesis" date="2021" institute="BYU ScholarsArchive" country="Provo, UT, USA">
        <title>Applications of and Algorithms for Genome Assembly and Genomic Analyses with an Emphasis on Marine Teleosts.</title>
        <authorList>
            <person name="Pickett B.D."/>
        </authorList>
    </citation>
    <scope>NUCLEOTIDE SEQUENCE</scope>
    <source>
        <strain evidence="2">HI-2016</strain>
    </source>
</reference>
<comment type="caution">
    <text evidence="2">The sequence shown here is derived from an EMBL/GenBank/DDBJ whole genome shotgun (WGS) entry which is preliminary data.</text>
</comment>
<evidence type="ECO:0000259" key="1">
    <source>
        <dbReference type="Pfam" id="PF24536"/>
    </source>
</evidence>
<gene>
    <name evidence="2" type="ORF">JZ751_005743</name>
</gene>
<organism evidence="2 3">
    <name type="scientific">Albula glossodonta</name>
    <name type="common">roundjaw bonefish</name>
    <dbReference type="NCBI Taxonomy" id="121402"/>
    <lineage>
        <taxon>Eukaryota</taxon>
        <taxon>Metazoa</taxon>
        <taxon>Chordata</taxon>
        <taxon>Craniata</taxon>
        <taxon>Vertebrata</taxon>
        <taxon>Euteleostomi</taxon>
        <taxon>Actinopterygii</taxon>
        <taxon>Neopterygii</taxon>
        <taxon>Teleostei</taxon>
        <taxon>Albuliformes</taxon>
        <taxon>Albulidae</taxon>
        <taxon>Albula</taxon>
    </lineage>
</organism>
<dbReference type="Pfam" id="PF24536">
    <property type="entry name" value="NXPE4_C"/>
    <property type="match status" value="1"/>
</dbReference>
<dbReference type="Proteomes" id="UP000824540">
    <property type="component" value="Unassembled WGS sequence"/>
</dbReference>
<evidence type="ECO:0000313" key="3">
    <source>
        <dbReference type="Proteomes" id="UP000824540"/>
    </source>
</evidence>